<accession>A0A8C2WFK3</accession>
<dbReference type="GO" id="GO:0070062">
    <property type="term" value="C:extracellular exosome"/>
    <property type="evidence" value="ECO:0007669"/>
    <property type="project" value="TreeGrafter"/>
</dbReference>
<dbReference type="Ensembl" id="ENSCLMT00005001698.1">
    <property type="protein sequence ID" value="ENSCLMP00005001606.1"/>
    <property type="gene ID" value="ENSCLMG00005000873.1"/>
</dbReference>
<dbReference type="InterPro" id="IPR052628">
    <property type="entry name" value="CFAP70"/>
</dbReference>
<evidence type="ECO:0000313" key="4">
    <source>
        <dbReference type="Proteomes" id="UP000694565"/>
    </source>
</evidence>
<keyword evidence="2" id="KW-0802">TPR repeat</keyword>
<dbReference type="GO" id="GO:0031514">
    <property type="term" value="C:motile cilium"/>
    <property type="evidence" value="ECO:0007669"/>
    <property type="project" value="TreeGrafter"/>
</dbReference>
<dbReference type="GO" id="GO:0060271">
    <property type="term" value="P:cilium assembly"/>
    <property type="evidence" value="ECO:0007669"/>
    <property type="project" value="TreeGrafter"/>
</dbReference>
<name>A0A8C2WFK3_CYCLU</name>
<dbReference type="AlphaFoldDB" id="A0A8C2WFK3"/>
<evidence type="ECO:0000256" key="2">
    <source>
        <dbReference type="ARBA" id="ARBA00022803"/>
    </source>
</evidence>
<evidence type="ECO:0000313" key="3">
    <source>
        <dbReference type="Ensembl" id="ENSCLMP00005001606.1"/>
    </source>
</evidence>
<organism evidence="3 4">
    <name type="scientific">Cyclopterus lumpus</name>
    <name type="common">Lumpsucker</name>
    <dbReference type="NCBI Taxonomy" id="8103"/>
    <lineage>
        <taxon>Eukaryota</taxon>
        <taxon>Metazoa</taxon>
        <taxon>Chordata</taxon>
        <taxon>Craniata</taxon>
        <taxon>Vertebrata</taxon>
        <taxon>Euteleostomi</taxon>
        <taxon>Actinopterygii</taxon>
        <taxon>Neopterygii</taxon>
        <taxon>Teleostei</taxon>
        <taxon>Neoteleostei</taxon>
        <taxon>Acanthomorphata</taxon>
        <taxon>Eupercaria</taxon>
        <taxon>Perciformes</taxon>
        <taxon>Cottioidei</taxon>
        <taxon>Cottales</taxon>
        <taxon>Cyclopteridae</taxon>
        <taxon>Cyclopterus</taxon>
    </lineage>
</organism>
<keyword evidence="4" id="KW-1185">Reference proteome</keyword>
<sequence length="179" mass="18932">DKKVEARPAVLGQAVVDLLPLLQGRCSFSSTVPLNPVSGPSAKGPSPVPSKATLDVCVSAADPLLSEAERAASDLLMVTVETAFSVPEAWVLQCAPCTYTAALEVPLTAKDQVLLFCDGQLKAGGQKEQNGRQKKRPNPGLLVPGNHFLPAAFIHAEPAEQEDGELTGFKVTQYPMLRS</sequence>
<dbReference type="PANTHER" id="PTHR44314">
    <property type="entry name" value="CILIA- AND FLAGELLA-ASSOCIATED PROTEIN 70"/>
    <property type="match status" value="1"/>
</dbReference>
<dbReference type="PANTHER" id="PTHR44314:SF1">
    <property type="entry name" value="CILIA- AND FLAGELLA-ASSOCIATED PROTEIN 70"/>
    <property type="match status" value="1"/>
</dbReference>
<dbReference type="GeneTree" id="ENSGT00390000013319"/>
<proteinExistence type="predicted"/>
<dbReference type="Proteomes" id="UP000694565">
    <property type="component" value="Unplaced"/>
</dbReference>
<protein>
    <submittedName>
        <fullName evidence="3">Uncharacterized protein</fullName>
    </submittedName>
</protein>
<reference evidence="3" key="1">
    <citation type="submission" date="2025-08" db="UniProtKB">
        <authorList>
            <consortium name="Ensembl"/>
        </authorList>
    </citation>
    <scope>IDENTIFICATION</scope>
</reference>
<evidence type="ECO:0000256" key="1">
    <source>
        <dbReference type="ARBA" id="ARBA00022737"/>
    </source>
</evidence>
<reference evidence="3" key="2">
    <citation type="submission" date="2025-09" db="UniProtKB">
        <authorList>
            <consortium name="Ensembl"/>
        </authorList>
    </citation>
    <scope>IDENTIFICATION</scope>
</reference>
<keyword evidence="1" id="KW-0677">Repeat</keyword>
<dbReference type="GO" id="GO:0003341">
    <property type="term" value="P:cilium movement"/>
    <property type="evidence" value="ECO:0007669"/>
    <property type="project" value="TreeGrafter"/>
</dbReference>